<gene>
    <name evidence="2" type="ORF">DEO72_LG4g676</name>
</gene>
<evidence type="ECO:0000313" key="3">
    <source>
        <dbReference type="Proteomes" id="UP000501690"/>
    </source>
</evidence>
<feature type="compositionally biased region" description="Polar residues" evidence="1">
    <location>
        <begin position="90"/>
        <end position="107"/>
    </location>
</feature>
<dbReference type="AlphaFoldDB" id="A0A4D6LMG6"/>
<evidence type="ECO:0000313" key="2">
    <source>
        <dbReference type="EMBL" id="QCD89730.1"/>
    </source>
</evidence>
<reference evidence="2 3" key="1">
    <citation type="submission" date="2019-04" db="EMBL/GenBank/DDBJ databases">
        <title>An improved genome assembly and genetic linkage map for asparagus bean, Vigna unguiculata ssp. sesquipedialis.</title>
        <authorList>
            <person name="Xia Q."/>
            <person name="Zhang R."/>
            <person name="Dong Y."/>
        </authorList>
    </citation>
    <scope>NUCLEOTIDE SEQUENCE [LARGE SCALE GENOMIC DNA]</scope>
    <source>
        <tissue evidence="2">Leaf</tissue>
    </source>
</reference>
<feature type="region of interest" description="Disordered" evidence="1">
    <location>
        <begin position="58"/>
        <end position="121"/>
    </location>
</feature>
<proteinExistence type="predicted"/>
<name>A0A4D6LMG6_VIGUN</name>
<keyword evidence="3" id="KW-1185">Reference proteome</keyword>
<dbReference type="EMBL" id="CP039348">
    <property type="protein sequence ID" value="QCD89730.1"/>
    <property type="molecule type" value="Genomic_DNA"/>
</dbReference>
<dbReference type="Proteomes" id="UP000501690">
    <property type="component" value="Linkage Group LG4"/>
</dbReference>
<evidence type="ECO:0000256" key="1">
    <source>
        <dbReference type="SAM" id="MobiDB-lite"/>
    </source>
</evidence>
<sequence length="121" mass="12850">MVAVAAATGSSSDHREPEMAAALSILLADSHGTSTRSATSDHHFTLPENAYLLSSRTRNHGHLCNGSTQMQQQQPTNQNNANSTNVNQQHSCISHNNGNATKSNPLQQRPPAANLAPLTQA</sequence>
<protein>
    <submittedName>
        <fullName evidence="2">Uncharacterized protein</fullName>
    </submittedName>
</protein>
<feature type="compositionally biased region" description="Low complexity" evidence="1">
    <location>
        <begin position="68"/>
        <end position="89"/>
    </location>
</feature>
<accession>A0A4D6LMG6</accession>
<organism evidence="2 3">
    <name type="scientific">Vigna unguiculata</name>
    <name type="common">Cowpea</name>
    <dbReference type="NCBI Taxonomy" id="3917"/>
    <lineage>
        <taxon>Eukaryota</taxon>
        <taxon>Viridiplantae</taxon>
        <taxon>Streptophyta</taxon>
        <taxon>Embryophyta</taxon>
        <taxon>Tracheophyta</taxon>
        <taxon>Spermatophyta</taxon>
        <taxon>Magnoliopsida</taxon>
        <taxon>eudicotyledons</taxon>
        <taxon>Gunneridae</taxon>
        <taxon>Pentapetalae</taxon>
        <taxon>rosids</taxon>
        <taxon>fabids</taxon>
        <taxon>Fabales</taxon>
        <taxon>Fabaceae</taxon>
        <taxon>Papilionoideae</taxon>
        <taxon>50 kb inversion clade</taxon>
        <taxon>NPAAA clade</taxon>
        <taxon>indigoferoid/millettioid clade</taxon>
        <taxon>Phaseoleae</taxon>
        <taxon>Vigna</taxon>
    </lineage>
</organism>